<dbReference type="SUPFAM" id="SSF160544">
    <property type="entry name" value="EscU C-terminal domain-like"/>
    <property type="match status" value="1"/>
</dbReference>
<evidence type="ECO:0000313" key="13">
    <source>
        <dbReference type="EMBL" id="MDT8901309.1"/>
    </source>
</evidence>
<keyword evidence="9 12" id="KW-1133">Transmembrane helix</keyword>
<dbReference type="InterPro" id="IPR006135">
    <property type="entry name" value="T3SS_substrate_exporter"/>
</dbReference>
<gene>
    <name evidence="12 13" type="primary">flhB</name>
    <name evidence="13" type="ORF">Q4T40_08675</name>
</gene>
<evidence type="ECO:0000256" key="7">
    <source>
        <dbReference type="ARBA" id="ARBA00022795"/>
    </source>
</evidence>
<dbReference type="Gene3D" id="6.10.250.2080">
    <property type="match status" value="1"/>
</dbReference>
<dbReference type="InterPro" id="IPR006136">
    <property type="entry name" value="FlhB"/>
</dbReference>
<feature type="transmembrane region" description="Helical" evidence="12">
    <location>
        <begin position="60"/>
        <end position="79"/>
    </location>
</feature>
<dbReference type="Gene3D" id="3.40.1690.10">
    <property type="entry name" value="secretion proteins EscU"/>
    <property type="match status" value="1"/>
</dbReference>
<keyword evidence="10 12" id="KW-0472">Membrane</keyword>
<keyword evidence="13" id="KW-0966">Cell projection</keyword>
<feature type="transmembrane region" description="Helical" evidence="12">
    <location>
        <begin position="212"/>
        <end position="238"/>
    </location>
</feature>
<feature type="transmembrane region" description="Helical" evidence="12">
    <location>
        <begin position="170"/>
        <end position="192"/>
    </location>
</feature>
<evidence type="ECO:0000256" key="6">
    <source>
        <dbReference type="ARBA" id="ARBA00022692"/>
    </source>
</evidence>
<comment type="caution">
    <text evidence="13">The sequence shown here is derived from an EMBL/GenBank/DDBJ whole genome shotgun (WGS) entry which is preliminary data.</text>
</comment>
<keyword evidence="13" id="KW-0969">Cilium</keyword>
<evidence type="ECO:0000256" key="10">
    <source>
        <dbReference type="ARBA" id="ARBA00023136"/>
    </source>
</evidence>
<evidence type="ECO:0000256" key="8">
    <source>
        <dbReference type="ARBA" id="ARBA00022927"/>
    </source>
</evidence>
<evidence type="ECO:0000256" key="1">
    <source>
        <dbReference type="ARBA" id="ARBA00004651"/>
    </source>
</evidence>
<comment type="function">
    <text evidence="12">Required for formation of the rod structure in the basal body of the flagellar apparatus. Together with FliI and FliH, may constitute the export apparatus of flagellin.</text>
</comment>
<dbReference type="NCBIfam" id="TIGR00328">
    <property type="entry name" value="flhB"/>
    <property type="match status" value="1"/>
</dbReference>
<evidence type="ECO:0000256" key="11">
    <source>
        <dbReference type="ARBA" id="ARBA00023225"/>
    </source>
</evidence>
<keyword evidence="7 12" id="KW-1005">Bacterial flagellum biogenesis</keyword>
<feature type="transmembrane region" description="Helical" evidence="12">
    <location>
        <begin position="100"/>
        <end position="121"/>
    </location>
</feature>
<sequence length="381" mass="43319">MACTRISTASCRLSADGGERRYRLAVFDLQLFNQEKTEEATPKRKQEARQRGQVAKSTEISTAFVILTAFLALKLLSPYMYDTISSYMRFIFTNLATADFTINSVHLLFLQLGLVCLKIVLPVMLSVLVISLAVNILQVGFVLTFEPLMPQLDRINPIKGFQRLFSLRSIVELFKSLFKIGIISYFVYRFVIKETDLVPQLISVDLLDTLRYIAGLVADLALEIGAVILVLAAMDYFYQWWEHNKGLRMSKQEVKEEFKQTEGNPQIKGKIKERQRAMALRRMMQEVPKATAVITNPTHFAVAIKYDKSMAAPEVVAKGQDFLAERIKQVARENRVAIVENKPLARTLYSTVEVGEPIPPELYQAVAEVLAYIIRLKRRLS</sequence>
<name>A0ABU3NWV7_9FIRM</name>
<keyword evidence="6 12" id="KW-0812">Transmembrane</keyword>
<dbReference type="PRINTS" id="PR00950">
    <property type="entry name" value="TYPE3IMSPROT"/>
</dbReference>
<keyword evidence="11 12" id="KW-1006">Bacterial flagellum protein export</keyword>
<accession>A0ABU3NWV7</accession>
<keyword evidence="13" id="KW-0282">Flagellum</keyword>
<evidence type="ECO:0000256" key="2">
    <source>
        <dbReference type="ARBA" id="ARBA00010690"/>
    </source>
</evidence>
<dbReference type="Proteomes" id="UP001254848">
    <property type="component" value="Unassembled WGS sequence"/>
</dbReference>
<evidence type="ECO:0000256" key="12">
    <source>
        <dbReference type="RuleBase" id="RU364091"/>
    </source>
</evidence>
<dbReference type="PANTHER" id="PTHR30531">
    <property type="entry name" value="FLAGELLAR BIOSYNTHETIC PROTEIN FLHB"/>
    <property type="match status" value="1"/>
</dbReference>
<evidence type="ECO:0000313" key="14">
    <source>
        <dbReference type="Proteomes" id="UP001254848"/>
    </source>
</evidence>
<reference evidence="13 14" key="1">
    <citation type="submission" date="2023-07" db="EMBL/GenBank/DDBJ databases">
        <title>The novel representative of Negativicutes class, Anaeroselena agilis gen. nov. sp. nov.</title>
        <authorList>
            <person name="Prokofeva M.I."/>
            <person name="Elcheninov A.G."/>
            <person name="Klyukina A."/>
            <person name="Kublanov I.V."/>
            <person name="Frolov E.N."/>
            <person name="Podosokorskaya O.A."/>
        </authorList>
    </citation>
    <scope>NUCLEOTIDE SEQUENCE [LARGE SCALE GENOMIC DNA]</scope>
    <source>
        <strain evidence="13 14">4137-cl</strain>
    </source>
</reference>
<evidence type="ECO:0000256" key="5">
    <source>
        <dbReference type="ARBA" id="ARBA00022475"/>
    </source>
</evidence>
<dbReference type="EMBL" id="JAUOZS010000001">
    <property type="protein sequence ID" value="MDT8901309.1"/>
    <property type="molecule type" value="Genomic_DNA"/>
</dbReference>
<protein>
    <recommendedName>
        <fullName evidence="3 12">Flagellar biosynthetic protein FlhB</fullName>
    </recommendedName>
</protein>
<keyword evidence="5 12" id="KW-1003">Cell membrane</keyword>
<comment type="similarity">
    <text evidence="2 12">Belongs to the type III secretion exporter family.</text>
</comment>
<organism evidence="13 14">
    <name type="scientific">Anaeroselena agilis</name>
    <dbReference type="NCBI Taxonomy" id="3063788"/>
    <lineage>
        <taxon>Bacteria</taxon>
        <taxon>Bacillati</taxon>
        <taxon>Bacillota</taxon>
        <taxon>Negativicutes</taxon>
        <taxon>Acetonemataceae</taxon>
        <taxon>Anaeroselena</taxon>
    </lineage>
</organism>
<feature type="transmembrane region" description="Helical" evidence="12">
    <location>
        <begin position="127"/>
        <end position="149"/>
    </location>
</feature>
<keyword evidence="8 12" id="KW-0653">Protein transport</keyword>
<dbReference type="Pfam" id="PF01312">
    <property type="entry name" value="Bac_export_2"/>
    <property type="match status" value="1"/>
</dbReference>
<evidence type="ECO:0000256" key="3">
    <source>
        <dbReference type="ARBA" id="ARBA00021622"/>
    </source>
</evidence>
<proteinExistence type="inferred from homology"/>
<keyword evidence="4 12" id="KW-0813">Transport</keyword>
<comment type="subcellular location">
    <subcellularLocation>
        <location evidence="1">Cell membrane</location>
        <topology evidence="1">Multi-pass membrane protein</topology>
    </subcellularLocation>
</comment>
<dbReference type="InterPro" id="IPR029025">
    <property type="entry name" value="T3SS_substrate_exporter_C"/>
</dbReference>
<evidence type="ECO:0000256" key="4">
    <source>
        <dbReference type="ARBA" id="ARBA00022448"/>
    </source>
</evidence>
<dbReference type="PANTHER" id="PTHR30531:SF12">
    <property type="entry name" value="FLAGELLAR BIOSYNTHETIC PROTEIN FLHB"/>
    <property type="match status" value="1"/>
</dbReference>
<keyword evidence="14" id="KW-1185">Reference proteome</keyword>
<dbReference type="RefSeq" id="WP_413779824.1">
    <property type="nucleotide sequence ID" value="NZ_JAUOZS010000001.1"/>
</dbReference>
<evidence type="ECO:0000256" key="9">
    <source>
        <dbReference type="ARBA" id="ARBA00022989"/>
    </source>
</evidence>